<name>A0A9D0ZIJ0_9FIRM</name>
<evidence type="ECO:0000256" key="2">
    <source>
        <dbReference type="ARBA" id="ARBA00022801"/>
    </source>
</evidence>
<dbReference type="AlphaFoldDB" id="A0A9D0ZIJ0"/>
<dbReference type="InterPro" id="IPR032525">
    <property type="entry name" value="Peptidase_U32_C"/>
</dbReference>
<dbReference type="EMBL" id="DVFW01000014">
    <property type="protein sequence ID" value="HIQ80071.1"/>
    <property type="molecule type" value="Genomic_DNA"/>
</dbReference>
<dbReference type="InterPro" id="IPR051454">
    <property type="entry name" value="RNA/ubiquinone_mod_enzymes"/>
</dbReference>
<dbReference type="PANTHER" id="PTHR30217">
    <property type="entry name" value="PEPTIDASE U32 FAMILY"/>
    <property type="match status" value="1"/>
</dbReference>
<comment type="caution">
    <text evidence="5">The sequence shown here is derived from an EMBL/GenBank/DDBJ whole genome shotgun (WGS) entry which is preliminary data.</text>
</comment>
<evidence type="ECO:0000256" key="1">
    <source>
        <dbReference type="ARBA" id="ARBA00022670"/>
    </source>
</evidence>
<protein>
    <submittedName>
        <fullName evidence="5">U32 family peptidase</fullName>
    </submittedName>
</protein>
<keyword evidence="2" id="KW-0378">Hydrolase</keyword>
<feature type="domain" description="Peptidase family U32 C-terminal" evidence="4">
    <location>
        <begin position="325"/>
        <end position="405"/>
    </location>
</feature>
<dbReference type="Pfam" id="PF01136">
    <property type="entry name" value="Peptidase_U32"/>
    <property type="match status" value="1"/>
</dbReference>
<dbReference type="GO" id="GO:0006508">
    <property type="term" value="P:proteolysis"/>
    <property type="evidence" value="ECO:0007669"/>
    <property type="project" value="UniProtKB-KW"/>
</dbReference>
<sequence>MEKKQKNEILAPAGDMECLQNALYFGADAVYLAGREFGMRTAPENFDRAGLKEAVQAAHHKGAKLYVTCNILPRNDQLPRLPGFLEYISQCGADALIIADMGVLALAKKYAPQVDVHISTQAGIVNYESAGAFYNLGASRVVLARELSLEEIAQIRAKTPSGLELECFVHGAMCVSFSGRCLLSSYLTGRDANRGDCAQPCRWKYHLYEESRDGRFFPVEEHKDGTYLYNSRDLCMIDHIKALVQAGVFSFKIEGRAKSAYYTAVVTNAYRKALDDYYQNGHTESYAVPGWIRQELDKISHREYSTGFFFGGEPGQTQDNGGYIRNYEVVAVCIGKQGGRAVVTQRNRFFAGDMVDVLPYSGIPFETKIRSIYDSWGNPVESAPHPMQELLIETDDEISGGAILRKKRAAAQFEKMYEK</sequence>
<comment type="similarity">
    <text evidence="3">Belongs to the peptidase U32 family.</text>
</comment>
<gene>
    <name evidence="5" type="ORF">IAD32_02150</name>
</gene>
<dbReference type="Proteomes" id="UP000886787">
    <property type="component" value="Unassembled WGS sequence"/>
</dbReference>
<evidence type="ECO:0000259" key="4">
    <source>
        <dbReference type="Pfam" id="PF16325"/>
    </source>
</evidence>
<dbReference type="PANTHER" id="PTHR30217:SF6">
    <property type="entry name" value="TRNA HYDROXYLATION PROTEIN P"/>
    <property type="match status" value="1"/>
</dbReference>
<dbReference type="PROSITE" id="PS01276">
    <property type="entry name" value="PEPTIDASE_U32"/>
    <property type="match status" value="1"/>
</dbReference>
<organism evidence="5 6">
    <name type="scientific">Candidatus Scatavimonas merdigallinarum</name>
    <dbReference type="NCBI Taxonomy" id="2840914"/>
    <lineage>
        <taxon>Bacteria</taxon>
        <taxon>Bacillati</taxon>
        <taxon>Bacillota</taxon>
        <taxon>Clostridia</taxon>
        <taxon>Eubacteriales</taxon>
        <taxon>Oscillospiraceae</taxon>
        <taxon>Oscillospiraceae incertae sedis</taxon>
        <taxon>Candidatus Scatavimonas</taxon>
    </lineage>
</organism>
<keyword evidence="1" id="KW-0645">Protease</keyword>
<accession>A0A9D0ZIJ0</accession>
<reference evidence="5" key="1">
    <citation type="submission" date="2020-10" db="EMBL/GenBank/DDBJ databases">
        <authorList>
            <person name="Gilroy R."/>
        </authorList>
    </citation>
    <scope>NUCLEOTIDE SEQUENCE</scope>
    <source>
        <strain evidence="5">ChiSjej1B19-3389</strain>
    </source>
</reference>
<dbReference type="Gene3D" id="2.40.30.10">
    <property type="entry name" value="Translation factors"/>
    <property type="match status" value="1"/>
</dbReference>
<evidence type="ECO:0000313" key="6">
    <source>
        <dbReference type="Proteomes" id="UP000886787"/>
    </source>
</evidence>
<evidence type="ECO:0000256" key="3">
    <source>
        <dbReference type="ARBA" id="ARBA00038374"/>
    </source>
</evidence>
<dbReference type="GO" id="GO:0008233">
    <property type="term" value="F:peptidase activity"/>
    <property type="evidence" value="ECO:0007669"/>
    <property type="project" value="UniProtKB-KW"/>
</dbReference>
<reference evidence="5" key="2">
    <citation type="journal article" date="2021" name="PeerJ">
        <title>Extensive microbial diversity within the chicken gut microbiome revealed by metagenomics and culture.</title>
        <authorList>
            <person name="Gilroy R."/>
            <person name="Ravi A."/>
            <person name="Getino M."/>
            <person name="Pursley I."/>
            <person name="Horton D.L."/>
            <person name="Alikhan N.F."/>
            <person name="Baker D."/>
            <person name="Gharbi K."/>
            <person name="Hall N."/>
            <person name="Watson M."/>
            <person name="Adriaenssens E.M."/>
            <person name="Foster-Nyarko E."/>
            <person name="Jarju S."/>
            <person name="Secka A."/>
            <person name="Antonio M."/>
            <person name="Oren A."/>
            <person name="Chaudhuri R.R."/>
            <person name="La Ragione R."/>
            <person name="Hildebrand F."/>
            <person name="Pallen M.J."/>
        </authorList>
    </citation>
    <scope>NUCLEOTIDE SEQUENCE</scope>
    <source>
        <strain evidence="5">ChiSjej1B19-3389</strain>
    </source>
</reference>
<proteinExistence type="inferred from homology"/>
<dbReference type="Pfam" id="PF16325">
    <property type="entry name" value="Peptidase_U32_C"/>
    <property type="match status" value="1"/>
</dbReference>
<dbReference type="SUPFAM" id="SSF51395">
    <property type="entry name" value="FMN-linked oxidoreductases"/>
    <property type="match status" value="1"/>
</dbReference>
<evidence type="ECO:0000313" key="5">
    <source>
        <dbReference type="EMBL" id="HIQ80071.1"/>
    </source>
</evidence>
<dbReference type="InterPro" id="IPR001539">
    <property type="entry name" value="Peptidase_U32"/>
</dbReference>